<dbReference type="Proteomes" id="UP000076761">
    <property type="component" value="Unassembled WGS sequence"/>
</dbReference>
<sequence length="55" mass="6261">GAHILPAYHKGRTTEFLGPSIARDPDGDYRFYYVNRFVDRDMLMCYIGLGIGHLA</sequence>
<dbReference type="EMBL" id="KV425625">
    <property type="protein sequence ID" value="KZT20129.1"/>
    <property type="molecule type" value="Genomic_DNA"/>
</dbReference>
<accession>A0A165NUK1</accession>
<dbReference type="OrthoDB" id="3267098at2759"/>
<organism evidence="1 2">
    <name type="scientific">Neolentinus lepideus HHB14362 ss-1</name>
    <dbReference type="NCBI Taxonomy" id="1314782"/>
    <lineage>
        <taxon>Eukaryota</taxon>
        <taxon>Fungi</taxon>
        <taxon>Dikarya</taxon>
        <taxon>Basidiomycota</taxon>
        <taxon>Agaricomycotina</taxon>
        <taxon>Agaricomycetes</taxon>
        <taxon>Gloeophyllales</taxon>
        <taxon>Gloeophyllaceae</taxon>
        <taxon>Neolentinus</taxon>
    </lineage>
</organism>
<reference evidence="1 2" key="1">
    <citation type="journal article" date="2016" name="Mol. Biol. Evol.">
        <title>Comparative Genomics of Early-Diverging Mushroom-Forming Fungi Provides Insights into the Origins of Lignocellulose Decay Capabilities.</title>
        <authorList>
            <person name="Nagy L.G."/>
            <person name="Riley R."/>
            <person name="Tritt A."/>
            <person name="Adam C."/>
            <person name="Daum C."/>
            <person name="Floudas D."/>
            <person name="Sun H."/>
            <person name="Yadav J.S."/>
            <person name="Pangilinan J."/>
            <person name="Larsson K.H."/>
            <person name="Matsuura K."/>
            <person name="Barry K."/>
            <person name="Labutti K."/>
            <person name="Kuo R."/>
            <person name="Ohm R.A."/>
            <person name="Bhattacharya S.S."/>
            <person name="Shirouzu T."/>
            <person name="Yoshinaga Y."/>
            <person name="Martin F.M."/>
            <person name="Grigoriev I.V."/>
            <person name="Hibbett D.S."/>
        </authorList>
    </citation>
    <scope>NUCLEOTIDE SEQUENCE [LARGE SCALE GENOMIC DNA]</scope>
    <source>
        <strain evidence="1 2">HHB14362 ss-1</strain>
    </source>
</reference>
<evidence type="ECO:0000313" key="1">
    <source>
        <dbReference type="EMBL" id="KZT20129.1"/>
    </source>
</evidence>
<name>A0A165NUK1_9AGAM</name>
<dbReference type="AlphaFoldDB" id="A0A165NUK1"/>
<feature type="non-terminal residue" evidence="1">
    <location>
        <position position="1"/>
    </location>
</feature>
<feature type="non-terminal residue" evidence="1">
    <location>
        <position position="55"/>
    </location>
</feature>
<dbReference type="InParanoid" id="A0A165NUK1"/>
<dbReference type="STRING" id="1314782.A0A165NUK1"/>
<gene>
    <name evidence="1" type="ORF">NEOLEDRAFT_1036077</name>
</gene>
<evidence type="ECO:0000313" key="2">
    <source>
        <dbReference type="Proteomes" id="UP000076761"/>
    </source>
</evidence>
<keyword evidence="2" id="KW-1185">Reference proteome</keyword>
<protein>
    <submittedName>
        <fullName evidence="1">Uncharacterized protein</fullName>
    </submittedName>
</protein>
<proteinExistence type="predicted"/>